<dbReference type="Proteomes" id="UP000092544">
    <property type="component" value="Unassembled WGS sequence"/>
</dbReference>
<feature type="signal peptide" evidence="2">
    <location>
        <begin position="1"/>
        <end position="23"/>
    </location>
</feature>
<keyword evidence="1 2" id="KW-0998">Cell outer membrane</keyword>
<feature type="domain" description="LptD C-terminal" evidence="3">
    <location>
        <begin position="317"/>
        <end position="680"/>
    </location>
</feature>
<comment type="caution">
    <text evidence="2">Lacks conserved residue(s) required for the propagation of feature annotation.</text>
</comment>
<evidence type="ECO:0000313" key="5">
    <source>
        <dbReference type="Proteomes" id="UP000092544"/>
    </source>
</evidence>
<dbReference type="HAMAP" id="MF_01411">
    <property type="entry name" value="LPS_assembly_LptD"/>
    <property type="match status" value="1"/>
</dbReference>
<dbReference type="InterPro" id="IPR020889">
    <property type="entry name" value="LipoPS_assembly_LptD"/>
</dbReference>
<dbReference type="InterPro" id="IPR007543">
    <property type="entry name" value="LptD_C"/>
</dbReference>
<protein>
    <recommendedName>
        <fullName evidence="2">LPS-assembly protein LptD</fullName>
    </recommendedName>
</protein>
<dbReference type="GO" id="GO:1990351">
    <property type="term" value="C:transporter complex"/>
    <property type="evidence" value="ECO:0007669"/>
    <property type="project" value="TreeGrafter"/>
</dbReference>
<dbReference type="AlphaFoldDB" id="A0A1A8T6C6"/>
<comment type="similarity">
    <text evidence="2">Belongs to the LptD family.</text>
</comment>
<evidence type="ECO:0000256" key="1">
    <source>
        <dbReference type="ARBA" id="ARBA00023237"/>
    </source>
</evidence>
<evidence type="ECO:0000313" key="4">
    <source>
        <dbReference type="EMBL" id="SBS27991.1"/>
    </source>
</evidence>
<dbReference type="GO" id="GO:0015920">
    <property type="term" value="P:lipopolysaccharide transport"/>
    <property type="evidence" value="ECO:0007669"/>
    <property type="project" value="InterPro"/>
</dbReference>
<dbReference type="EMBL" id="FLOB01000002">
    <property type="protein sequence ID" value="SBS27991.1"/>
    <property type="molecule type" value="Genomic_DNA"/>
</dbReference>
<evidence type="ECO:0000256" key="2">
    <source>
        <dbReference type="HAMAP-Rule" id="MF_01411"/>
    </source>
</evidence>
<gene>
    <name evidence="2 4" type="primary">lptD</name>
    <name evidence="4" type="ORF">MSP8886_01022</name>
</gene>
<feature type="chain" id="PRO_5009003109" description="LPS-assembly protein LptD" evidence="2">
    <location>
        <begin position="24"/>
        <end position="762"/>
    </location>
</feature>
<keyword evidence="2" id="KW-0472">Membrane</keyword>
<dbReference type="PANTHER" id="PTHR30189:SF1">
    <property type="entry name" value="LPS-ASSEMBLY PROTEIN LPTD"/>
    <property type="match status" value="1"/>
</dbReference>
<proteinExistence type="inferred from homology"/>
<dbReference type="OrthoDB" id="9760225at2"/>
<dbReference type="RefSeq" id="WP_067013401.1">
    <property type="nucleotide sequence ID" value="NZ_FLOB01000002.1"/>
</dbReference>
<dbReference type="Pfam" id="PF04453">
    <property type="entry name" value="LptD"/>
    <property type="match status" value="1"/>
</dbReference>
<keyword evidence="2" id="KW-0732">Signal</keyword>
<dbReference type="STRING" id="1792290.MSP8886_01022"/>
<sequence precursor="true">MVKYLRIYALFFQTLFVIPLAHASQVTKENQWDWVPRESLPKAQQEQISRYCQGSYVDRWKPTTSLDTNLNAKTIYRDKAGVVHLIGNAEVIKPTSTLQADKIEGVPGKYYKTNGNIILRQKGQVIRGTSGYISNDSDSPTEFVDAKFTSIATGQRGAAKSLLRSKNGIIFIYQGYYTTCEPTEDSWKLYGSSIELNPKAGFGTAENVQLRVHDIPVFYFPWLRFPLTSARQTGFLFPTFGFSASKGLSLSTPFYWNLAPNYDATITPNIVTNEGTGLDLEIRHLSKYGLTTYEQSTFDEHKSFDDSKQAEGAQTLLRFKTDQQFTKNLSTGLLYEDNPTENKYPDVNSTSIKQKDNYERSAYLGFNSGNFSSKATIRTYQTPDPTLDKPFDWKPRIDSSYRYATTYLNYNVNGQYTDFYDPDENNFDGKRSVLNQDISLNLSNAWGTFSPGILLNYRDYQIHNYKSPDYDTSLSHASVYFDSSVVFERPLLIDDTTWRQTLEPRLSYLNSPYKDQSLIPDFDASVPTLNYSQAFSHQRFNGNDRVGDTEQVTLGIESRLYDGQNRQRWAFKLGQIQYLKDRYINKTGVTSQNTPVDDENQSPLLGSVTYTGSNRFSLTGNVNYDVNKHKSNLAQVIIKTRPADYVRLDMSYLYTVGNDDPTNDAKQANVSTIFPVSQDWSVYLQRTYDFFKHKKTKDVAGVGYENCCVKVSLSYQEWLNDNSDMERGVFLLFNLRSLSTVGQNSGEPSVAQDYWNNGKVGY</sequence>
<dbReference type="InterPro" id="IPR050218">
    <property type="entry name" value="LptD"/>
</dbReference>
<dbReference type="PANTHER" id="PTHR30189">
    <property type="entry name" value="LPS-ASSEMBLY PROTEIN"/>
    <property type="match status" value="1"/>
</dbReference>
<comment type="subcellular location">
    <subcellularLocation>
        <location evidence="2">Cell outer membrane</location>
    </subcellularLocation>
</comment>
<comment type="function">
    <text evidence="2">Together with LptE, is involved in the assembly of lipopolysaccharide (LPS) at the surface of the outer membrane.</text>
</comment>
<name>A0A1A8T6C6_9GAMM</name>
<dbReference type="GO" id="GO:0043165">
    <property type="term" value="P:Gram-negative-bacterium-type cell outer membrane assembly"/>
    <property type="evidence" value="ECO:0007669"/>
    <property type="project" value="UniProtKB-UniRule"/>
</dbReference>
<organism evidence="4 5">
    <name type="scientific">Marinomonas spartinae</name>
    <dbReference type="NCBI Taxonomy" id="1792290"/>
    <lineage>
        <taxon>Bacteria</taxon>
        <taxon>Pseudomonadati</taxon>
        <taxon>Pseudomonadota</taxon>
        <taxon>Gammaproteobacteria</taxon>
        <taxon>Oceanospirillales</taxon>
        <taxon>Oceanospirillaceae</taxon>
        <taxon>Marinomonas</taxon>
    </lineage>
</organism>
<accession>A0A1A8T6C6</accession>
<evidence type="ECO:0000259" key="3">
    <source>
        <dbReference type="Pfam" id="PF04453"/>
    </source>
</evidence>
<dbReference type="GO" id="GO:0009279">
    <property type="term" value="C:cell outer membrane"/>
    <property type="evidence" value="ECO:0007669"/>
    <property type="project" value="UniProtKB-SubCell"/>
</dbReference>
<reference evidence="4 5" key="1">
    <citation type="submission" date="2016-06" db="EMBL/GenBank/DDBJ databases">
        <authorList>
            <person name="Kjaerup R.B."/>
            <person name="Dalgaard T.S."/>
            <person name="Juul-Madsen H.R."/>
        </authorList>
    </citation>
    <scope>NUCLEOTIDE SEQUENCE [LARGE SCALE GENOMIC DNA]</scope>
    <source>
        <strain evidence="4 5">CECT 8886</strain>
    </source>
</reference>
<keyword evidence="5" id="KW-1185">Reference proteome</keyword>
<comment type="subunit">
    <text evidence="2">Component of the lipopolysaccharide transport and assembly complex. Interacts with LptE and LptA.</text>
</comment>